<dbReference type="EMBL" id="QKYV01000019">
    <property type="protein sequence ID" value="PZW37576.1"/>
    <property type="molecule type" value="Genomic_DNA"/>
</dbReference>
<dbReference type="Proteomes" id="UP000249542">
    <property type="component" value="Unassembled WGS sequence"/>
</dbReference>
<accession>A0A2W7JRK3</accession>
<sequence>MTNYKTIIFLILSIVIFSCNSEVKQKSKLVEQKNNETSDTEPTYELEEKVKYRDTIQINYLKNKKLLNILTLLPESTMDSWEWSKKDRERTVEFIEKNNFIIDSTQMYNNIKYIKPNTIGIQVVDGFWTLSIYEFNENDYFVVTNDIVGDGNDIQTFNFKNGKLTPTKMVNWFSEFDNKLLLNKSTDCIELLEENQLTYNYNFNDKNIILISSWLLNESENKNCLIGNSIKYELNKEKRTFDIADIYWKKDKSE</sequence>
<keyword evidence="2" id="KW-1185">Reference proteome</keyword>
<dbReference type="PROSITE" id="PS51257">
    <property type="entry name" value="PROKAR_LIPOPROTEIN"/>
    <property type="match status" value="1"/>
</dbReference>
<comment type="caution">
    <text evidence="1">The sequence shown here is derived from an EMBL/GenBank/DDBJ whole genome shotgun (WGS) entry which is preliminary data.</text>
</comment>
<reference evidence="1 2" key="1">
    <citation type="submission" date="2018-06" db="EMBL/GenBank/DDBJ databases">
        <title>Genomic Encyclopedia of Archaeal and Bacterial Type Strains, Phase II (KMG-II): from individual species to whole genera.</title>
        <authorList>
            <person name="Goeker M."/>
        </authorList>
    </citation>
    <scope>NUCLEOTIDE SEQUENCE [LARGE SCALE GENOMIC DNA]</scope>
    <source>
        <strain evidence="1 2">DSM 15361</strain>
    </source>
</reference>
<gene>
    <name evidence="1" type="ORF">LX95_02885</name>
</gene>
<dbReference type="AlphaFoldDB" id="A0A2W7JRK3"/>
<organism evidence="1 2">
    <name type="scientific">Mesonia algae</name>
    <dbReference type="NCBI Taxonomy" id="213248"/>
    <lineage>
        <taxon>Bacteria</taxon>
        <taxon>Pseudomonadati</taxon>
        <taxon>Bacteroidota</taxon>
        <taxon>Flavobacteriia</taxon>
        <taxon>Flavobacteriales</taxon>
        <taxon>Flavobacteriaceae</taxon>
        <taxon>Mesonia</taxon>
    </lineage>
</organism>
<dbReference type="RefSeq" id="WP_111542133.1">
    <property type="nucleotide sequence ID" value="NZ_QKYV01000019.1"/>
</dbReference>
<evidence type="ECO:0000313" key="1">
    <source>
        <dbReference type="EMBL" id="PZW37576.1"/>
    </source>
</evidence>
<protein>
    <recommendedName>
        <fullName evidence="3">Lipoprotein</fullName>
    </recommendedName>
</protein>
<evidence type="ECO:0000313" key="2">
    <source>
        <dbReference type="Proteomes" id="UP000249542"/>
    </source>
</evidence>
<proteinExistence type="predicted"/>
<evidence type="ECO:0008006" key="3">
    <source>
        <dbReference type="Google" id="ProtNLM"/>
    </source>
</evidence>
<name>A0A2W7JRK3_9FLAO</name>